<dbReference type="InterPro" id="IPR013762">
    <property type="entry name" value="Integrase-like_cat_sf"/>
</dbReference>
<dbReference type="EMBL" id="CP034413">
    <property type="protein sequence ID" value="QCI58713.1"/>
    <property type="molecule type" value="Genomic_DNA"/>
</dbReference>
<reference evidence="10" key="2">
    <citation type="journal article" date="2020" name="Int. J. Syst. Evol. Microbiol.">
        <title>Dysosmobacter welbionis gen. nov., sp. nov., isolated from human faeces and emended description of the genus Oscillibacter.</title>
        <authorList>
            <person name="Le Roy T."/>
            <person name="Van der Smissen P."/>
            <person name="Paquot A."/>
            <person name="Delzenne N."/>
            <person name="Muccioli G.G."/>
            <person name="Collet J.F."/>
            <person name="Cani P.D."/>
        </authorList>
    </citation>
    <scope>NUCLEOTIDE SEQUENCE</scope>
    <source>
        <strain evidence="10">J115</strain>
    </source>
</reference>
<evidence type="ECO:0000259" key="8">
    <source>
        <dbReference type="PROSITE" id="PS51900"/>
    </source>
</evidence>
<dbReference type="PANTHER" id="PTHR30349:SF64">
    <property type="entry name" value="PROPHAGE INTEGRASE INTD-RELATED"/>
    <property type="match status" value="1"/>
</dbReference>
<dbReference type="SUPFAM" id="SSF56349">
    <property type="entry name" value="DNA breaking-rejoining enzymes"/>
    <property type="match status" value="1"/>
</dbReference>
<protein>
    <submittedName>
        <fullName evidence="10">Tyrosine-type recombinase/integrase</fullName>
    </submittedName>
</protein>
<dbReference type="Proteomes" id="UP000298642">
    <property type="component" value="Chromosome"/>
</dbReference>
<gene>
    <name evidence="9" type="ORF">EIO64_05320</name>
    <name evidence="10" type="ORF">EIO64_11675</name>
    <name evidence="11" type="ORF">EIO64_13980</name>
</gene>
<proteinExistence type="inferred from homology"/>
<comment type="function">
    <text evidence="1">Site-specific tyrosine recombinase, which acts by catalyzing the cutting and rejoining of the recombining DNA molecules.</text>
</comment>
<dbReference type="KEGG" id="obj:EIO64_13980"/>
<dbReference type="InterPro" id="IPR010998">
    <property type="entry name" value="Integrase_recombinase_N"/>
</dbReference>
<evidence type="ECO:0000256" key="2">
    <source>
        <dbReference type="ARBA" id="ARBA00008857"/>
    </source>
</evidence>
<keyword evidence="4 6" id="KW-0238">DNA-binding</keyword>
<evidence type="ECO:0000256" key="6">
    <source>
        <dbReference type="PROSITE-ProRule" id="PRU01248"/>
    </source>
</evidence>
<accession>A0A4D7AVR7</accession>
<dbReference type="RefSeq" id="WP_136890969.1">
    <property type="nucleotide sequence ID" value="NZ_CP034413.3"/>
</dbReference>
<dbReference type="GO" id="GO:0015074">
    <property type="term" value="P:DNA integration"/>
    <property type="evidence" value="ECO:0007669"/>
    <property type="project" value="UniProtKB-KW"/>
</dbReference>
<dbReference type="Pfam" id="PF02899">
    <property type="entry name" value="Phage_int_SAM_1"/>
    <property type="match status" value="1"/>
</dbReference>
<dbReference type="KEGG" id="obj:EIO64_05320"/>
<dbReference type="PANTHER" id="PTHR30349">
    <property type="entry name" value="PHAGE INTEGRASE-RELATED"/>
    <property type="match status" value="1"/>
</dbReference>
<organism evidence="10 12">
    <name type="scientific">Dysosmobacter welbionis</name>
    <dbReference type="NCBI Taxonomy" id="2093857"/>
    <lineage>
        <taxon>Bacteria</taxon>
        <taxon>Bacillati</taxon>
        <taxon>Bacillota</taxon>
        <taxon>Clostridia</taxon>
        <taxon>Eubacteriales</taxon>
        <taxon>Oscillospiraceae</taxon>
        <taxon>Dysosmobacter</taxon>
    </lineage>
</organism>
<keyword evidence="12" id="KW-1185">Reference proteome</keyword>
<evidence type="ECO:0000313" key="11">
    <source>
        <dbReference type="EMBL" id="QCI60184.1"/>
    </source>
</evidence>
<dbReference type="Gene3D" id="1.10.150.130">
    <property type="match status" value="1"/>
</dbReference>
<evidence type="ECO:0000256" key="4">
    <source>
        <dbReference type="ARBA" id="ARBA00023125"/>
    </source>
</evidence>
<dbReference type="PROSITE" id="PS51900">
    <property type="entry name" value="CB"/>
    <property type="match status" value="1"/>
</dbReference>
<dbReference type="GO" id="GO:0006310">
    <property type="term" value="P:DNA recombination"/>
    <property type="evidence" value="ECO:0007669"/>
    <property type="project" value="UniProtKB-KW"/>
</dbReference>
<evidence type="ECO:0000313" key="10">
    <source>
        <dbReference type="EMBL" id="QCI59800.1"/>
    </source>
</evidence>
<feature type="domain" description="Core-binding (CB)" evidence="8">
    <location>
        <begin position="1"/>
        <end position="86"/>
    </location>
</feature>
<dbReference type="InterPro" id="IPR002104">
    <property type="entry name" value="Integrase_catalytic"/>
</dbReference>
<dbReference type="Pfam" id="PF00589">
    <property type="entry name" value="Phage_integrase"/>
    <property type="match status" value="1"/>
</dbReference>
<dbReference type="GO" id="GO:0003677">
    <property type="term" value="F:DNA binding"/>
    <property type="evidence" value="ECO:0007669"/>
    <property type="project" value="UniProtKB-UniRule"/>
</dbReference>
<dbReference type="InterPro" id="IPR050090">
    <property type="entry name" value="Tyrosine_recombinase_XerCD"/>
</dbReference>
<evidence type="ECO:0000313" key="12">
    <source>
        <dbReference type="Proteomes" id="UP000298642"/>
    </source>
</evidence>
<sequence length="329" mass="37890">MNEFKSIFKNELAEYLAISQGTISDGTLQNTRRILLSFDSLLAEENTGEISERTVNRWIGRLLQTNAPKTVSDKVSYLRKFLRYLQYEGYSVFMPDCPKTSDSYVPYIFSDEEIQMLLASADSWGSRHTDPQTRQMDMEFCMLLRMLLGCGFRLGEPLAARVKDINFSRGTILIRHAKNNKQRVVPMDVTLTRMLEKYCIAMAIKTEPESHLFPSVRKKGAAVTKGTFGLRFRKLLQQTNLCVPGKAHSRGQCLHCFRHYFAIHSFVQAEKKGRPVNDSVPFLSVYLGHHDMNETEKYLKFSSDMFPEYTELFEDYAVSVFMEVGDEEK</sequence>
<dbReference type="EMBL" id="CP034413">
    <property type="protein sequence ID" value="QCI60184.1"/>
    <property type="molecule type" value="Genomic_DNA"/>
</dbReference>
<keyword evidence="5" id="KW-0233">DNA recombination</keyword>
<evidence type="ECO:0000256" key="1">
    <source>
        <dbReference type="ARBA" id="ARBA00003283"/>
    </source>
</evidence>
<name>A0A4D7AVR7_9FIRM</name>
<reference evidence="12" key="1">
    <citation type="submission" date="2018-12" db="EMBL/GenBank/DDBJ databases">
        <title>Dusodibacter welbiota gen. nov., sp. nov., isolated from human faeces and emended description of the Oscillibacter genus.</title>
        <authorList>
            <person name="Le Roy T."/>
            <person name="Van der Smissen P."/>
            <person name="Delzenne N."/>
            <person name="Muccioli G."/>
            <person name="Collet J.F."/>
            <person name="Cani P.D."/>
        </authorList>
    </citation>
    <scope>NUCLEOTIDE SEQUENCE [LARGE SCALE GENOMIC DNA]</scope>
    <source>
        <strain evidence="12">J115</strain>
    </source>
</reference>
<dbReference type="AlphaFoldDB" id="A0A4D7AVR7"/>
<dbReference type="PROSITE" id="PS51898">
    <property type="entry name" value="TYR_RECOMBINASE"/>
    <property type="match status" value="1"/>
</dbReference>
<keyword evidence="3" id="KW-0229">DNA integration</keyword>
<dbReference type="KEGG" id="obj:EIO64_11675"/>
<dbReference type="InterPro" id="IPR004107">
    <property type="entry name" value="Integrase_SAM-like_N"/>
</dbReference>
<evidence type="ECO:0000313" key="9">
    <source>
        <dbReference type="EMBL" id="QCI58713.1"/>
    </source>
</evidence>
<evidence type="ECO:0000259" key="7">
    <source>
        <dbReference type="PROSITE" id="PS51898"/>
    </source>
</evidence>
<evidence type="ECO:0000256" key="3">
    <source>
        <dbReference type="ARBA" id="ARBA00022908"/>
    </source>
</evidence>
<reference evidence="10" key="3">
    <citation type="submission" date="2021-06" db="EMBL/GenBank/DDBJ databases">
        <authorList>
            <person name="Le Roy T."/>
            <person name="Van der Smissen P."/>
            <person name="Delzenne N."/>
            <person name="Muccioli G."/>
            <person name="Collet J.F."/>
            <person name="Cani P.D."/>
        </authorList>
    </citation>
    <scope>NUCLEOTIDE SEQUENCE</scope>
    <source>
        <strain evidence="10">J115</strain>
    </source>
</reference>
<dbReference type="InterPro" id="IPR044068">
    <property type="entry name" value="CB"/>
</dbReference>
<comment type="similarity">
    <text evidence="2">Belongs to the 'phage' integrase family.</text>
</comment>
<feature type="domain" description="Tyr recombinase" evidence="7">
    <location>
        <begin position="104"/>
        <end position="311"/>
    </location>
</feature>
<dbReference type="Gene3D" id="1.10.443.10">
    <property type="entry name" value="Intergrase catalytic core"/>
    <property type="match status" value="1"/>
</dbReference>
<dbReference type="InterPro" id="IPR011010">
    <property type="entry name" value="DNA_brk_join_enz"/>
</dbReference>
<evidence type="ECO:0000256" key="5">
    <source>
        <dbReference type="ARBA" id="ARBA00023172"/>
    </source>
</evidence>
<dbReference type="EMBL" id="CP034413">
    <property type="protein sequence ID" value="QCI59800.1"/>
    <property type="molecule type" value="Genomic_DNA"/>
</dbReference>